<organism evidence="2 3">
    <name type="scientific">Spiroplasma turonicum</name>
    <dbReference type="NCBI Taxonomy" id="216946"/>
    <lineage>
        <taxon>Bacteria</taxon>
        <taxon>Bacillati</taxon>
        <taxon>Mycoplasmatota</taxon>
        <taxon>Mollicutes</taxon>
        <taxon>Entomoplasmatales</taxon>
        <taxon>Spiroplasmataceae</taxon>
        <taxon>Spiroplasma</taxon>
    </lineage>
</organism>
<gene>
    <name evidence="2" type="ORF">STURON_00791</name>
</gene>
<feature type="region of interest" description="Disordered" evidence="1">
    <location>
        <begin position="357"/>
        <end position="387"/>
    </location>
</feature>
<dbReference type="STRING" id="216946.STURO_v1c07880"/>
<dbReference type="Proteomes" id="UP000067243">
    <property type="component" value="Chromosome"/>
</dbReference>
<dbReference type="EMBL" id="CP012328">
    <property type="protein sequence ID" value="AKU80037.1"/>
    <property type="molecule type" value="Genomic_DNA"/>
</dbReference>
<name>A0A0K1P835_9MOLU</name>
<accession>A0A0K1P835</accession>
<evidence type="ECO:0000313" key="3">
    <source>
        <dbReference type="Proteomes" id="UP000067243"/>
    </source>
</evidence>
<keyword evidence="3" id="KW-1185">Reference proteome</keyword>
<dbReference type="RefSeq" id="WP_075048612.1">
    <property type="nucleotide sequence ID" value="NZ_CP012328.1"/>
</dbReference>
<evidence type="ECO:0000313" key="2">
    <source>
        <dbReference type="EMBL" id="AKU80037.1"/>
    </source>
</evidence>
<dbReference type="AlphaFoldDB" id="A0A0K1P835"/>
<dbReference type="KEGG" id="stur:STURON_00791"/>
<sequence>MSEKIKVLKILKEGYDGIIEDEDYEDDERFWFEDDLDFSTTYDLNKTIDINEINEINKNNKISLIQNPNSNFFKPKDKTITFNKFDLQKPRYESFSIQDKYAFQKPSKIREEIITLRRAAYEQEQLDKDKLLNKINVKLKDNFKNYKLSQTNEPKSSKSNLSYYDKIASDQIIDKLKDFITEEIDKKYKKAENNVDETPNNKINVVGTSDKNKTNQSLKEIISEDIINNDSSLEKKESTELDMQEIKNNFSKIKTKIRSDFQNSRFKKYLHSKDYKNNKTAYQEYKKNNEQFYSENMTKEDQDFFNDLQKSFGKFYDKLNDDIEKEHIDNSGVNNDSEKQDNKNSFVNEELFESKMNDMLKQTDLSTSDNRTDSINKNNKQSDLQENINNSEITLNNNLNESKKNIVIDQKLSEESNVIEKMPKKNILKEDDSKILEELSSDFKKDKTKSLKNKEINKRVPITSDYDYTVSDTLDDFNKVLNNYSSKQELKEHVKEIFENKSSDTTQLLSKIVQKAKKLKNEDTNKDIVEFKDFESLLDDSKYIKNISKIAKQEKKKLKKLNKKGDSN</sequence>
<proteinExistence type="predicted"/>
<feature type="compositionally biased region" description="Polar residues" evidence="1">
    <location>
        <begin position="363"/>
        <end position="386"/>
    </location>
</feature>
<evidence type="ECO:0000256" key="1">
    <source>
        <dbReference type="SAM" id="MobiDB-lite"/>
    </source>
</evidence>
<protein>
    <submittedName>
        <fullName evidence="2">Uncharacterized protein</fullName>
    </submittedName>
</protein>
<dbReference type="PATRIC" id="fig|216946.3.peg.820"/>
<dbReference type="OrthoDB" id="389387at2"/>
<reference evidence="2 3" key="1">
    <citation type="journal article" date="2015" name="Genome Announc.">
        <title>Complete Genome Sequence of Spiroplasma turonicum Strain Tab4cT, a Parasite of a Horse Fly, Haematopota sp. (Diptera: Tabanidae).</title>
        <authorList>
            <person name="Davis R.E."/>
            <person name="Shao J."/>
            <person name="Zhao Y."/>
            <person name="Gasparich G.E."/>
            <person name="Gaynor B.J."/>
            <person name="Donofrio N."/>
        </authorList>
    </citation>
    <scope>NUCLEOTIDE SEQUENCE [LARGE SCALE GENOMIC DNA]</scope>
    <source>
        <strain evidence="2 3">Tab4c</strain>
    </source>
</reference>